<accession>B3RW95</accession>
<dbReference type="InterPro" id="IPR015425">
    <property type="entry name" value="FH2_Formin"/>
</dbReference>
<dbReference type="PhylomeDB" id="B3RW95"/>
<dbReference type="Gene3D" id="1.20.58.2220">
    <property type="entry name" value="Formin, FH2 domain"/>
    <property type="match status" value="1"/>
</dbReference>
<dbReference type="GeneID" id="6753756"/>
<dbReference type="SUPFAM" id="SSF48371">
    <property type="entry name" value="ARM repeat"/>
    <property type="match status" value="1"/>
</dbReference>
<dbReference type="PANTHER" id="PTHR46345">
    <property type="entry name" value="INVERTED FORMIN-2"/>
    <property type="match status" value="1"/>
</dbReference>
<dbReference type="SMART" id="SM01139">
    <property type="entry name" value="Drf_FH3"/>
    <property type="match status" value="1"/>
</dbReference>
<protein>
    <submittedName>
        <fullName evidence="3">Uncharacterized protein</fullName>
    </submittedName>
</protein>
<keyword evidence="4" id="KW-1185">Reference proteome</keyword>
<organism evidence="3 4">
    <name type="scientific">Trichoplax adhaerens</name>
    <name type="common">Trichoplax reptans</name>
    <dbReference type="NCBI Taxonomy" id="10228"/>
    <lineage>
        <taxon>Eukaryota</taxon>
        <taxon>Metazoa</taxon>
        <taxon>Placozoa</taxon>
        <taxon>Uniplacotomia</taxon>
        <taxon>Trichoplacea</taxon>
        <taxon>Trichoplacidae</taxon>
        <taxon>Trichoplax</taxon>
    </lineage>
</organism>
<reference evidence="3 4" key="1">
    <citation type="journal article" date="2008" name="Nature">
        <title>The Trichoplax genome and the nature of placozoans.</title>
        <authorList>
            <person name="Srivastava M."/>
            <person name="Begovic E."/>
            <person name="Chapman J."/>
            <person name="Putnam N.H."/>
            <person name="Hellsten U."/>
            <person name="Kawashima T."/>
            <person name="Kuo A."/>
            <person name="Mitros T."/>
            <person name="Salamov A."/>
            <person name="Carpenter M.L."/>
            <person name="Signorovitch A.Y."/>
            <person name="Moreno M.A."/>
            <person name="Kamm K."/>
            <person name="Grimwood J."/>
            <person name="Schmutz J."/>
            <person name="Shapiro H."/>
            <person name="Grigoriev I.V."/>
            <person name="Buss L.W."/>
            <person name="Schierwater B."/>
            <person name="Dellaporta S.L."/>
            <person name="Rokhsar D.S."/>
        </authorList>
    </citation>
    <scope>NUCLEOTIDE SEQUENCE [LARGE SCALE GENOMIC DNA]</scope>
    <source>
        <strain evidence="3 4">Grell-BS-1999</strain>
    </source>
</reference>
<dbReference type="SMART" id="SM00498">
    <property type="entry name" value="FH2"/>
    <property type="match status" value="1"/>
</dbReference>
<dbReference type="GO" id="GO:0003779">
    <property type="term" value="F:actin binding"/>
    <property type="evidence" value="ECO:0007669"/>
    <property type="project" value="InterPro"/>
</dbReference>
<dbReference type="Gene3D" id="1.25.10.10">
    <property type="entry name" value="Leucine-rich Repeat Variant"/>
    <property type="match status" value="1"/>
</dbReference>
<dbReference type="HOGENOM" id="CLU_316506_0_0_1"/>
<dbReference type="CTD" id="6753756"/>
<dbReference type="InterPro" id="IPR010472">
    <property type="entry name" value="FH3_dom"/>
</dbReference>
<dbReference type="STRING" id="10228.B3RW95"/>
<dbReference type="PANTHER" id="PTHR46345:SF8">
    <property type="entry name" value="FORMIN 3, ISOFORM B"/>
    <property type="match status" value="1"/>
</dbReference>
<name>B3RW95_TRIAD</name>
<dbReference type="Proteomes" id="UP000009022">
    <property type="component" value="Unassembled WGS sequence"/>
</dbReference>
<gene>
    <name evidence="3" type="ORF">TRIADDRAFT_56670</name>
</gene>
<dbReference type="Pfam" id="PF06367">
    <property type="entry name" value="Drf_FH3"/>
    <property type="match status" value="1"/>
</dbReference>
<dbReference type="KEGG" id="tad:TRIADDRAFT_56670"/>
<dbReference type="InterPro" id="IPR016024">
    <property type="entry name" value="ARM-type_fold"/>
</dbReference>
<sequence length="922" mass="106387">MAIRKVVYQLIAALCLYSNESEKAVRKLITSKQNYIEQFVHGVVKDLQISNHQLNHNCLLFINCVINIITDVRARIILRSKIWCQNFSLVIRQMRNLHEPKLTFQINQFLKNWHADEEAIAEMDGIDLTNPIQLIHAVLDKAHCLGSRETLLALFQNLLLLMDHSNIGLIESIWKYTEKLLIENDGESSQFKAYFPNSQHTLIDNWTERDVRTSNKENHQITTVTLKKTTPIATITHITTTIIRPSLLSKDKLATVHLSVNPTYKDASSLPDIDHFDIPQLHLRDRCDDNNNTTSSCTSRKMQWQPRYWIHLPAVTKIHPQSIWNLIQNKPLQSPLTNPDSVFNTQLNGKKKEITSGFKLNKAGSQFYHPIIFVTKIFLHQLTTCYNSNTEDVLQAIRYADRQQLPIRIFQRLQMIMEELEPEKKLTLRLTNKLSLGYIDLFLYSVINIPSYLNRIKYIIAVEECANYFEKWKSALSSYIKIIEDLLESQSLVEFMEVVLLGKFAKGFSLKVLIALINTTMDNSDHLLIDYIVKHIIDSQSHCLSWLDLLPSLKSCIKLPYCEIKSSILTLESKLLLLRCGAEMELIPEIKTKIIEFVEKYKRESNAITIMTKTMEKQSQRLAHYFCEDKQTVDIDVILQQLFMMMAAVHGATEESVENEKINITLSYPLLGRKLRSKFSLENQSMTKKNRNIIDQLLDKVSYQFQENPYPLVRRTSKREQELKALIATYQIPPDGNKKKLIYKSKSSDELIRRRSSFLKPVTTTEKHPITTSYDYAYENAQSLQNSNSDGVELMQTTNAEECSSRENYDTDNKLNGSGNVDIAIKITKDTTTNHEMLQNKRVRKERADSLHAGNNQYIQLNQCFNNGTLCCHQTLMFDGTRSKSLVNLFSKQTEISNTLNGDNGFKSIDELRKRKLNATIV</sequence>
<dbReference type="InParanoid" id="B3RW95"/>
<feature type="domain" description="Formin FH3" evidence="2">
    <location>
        <begin position="19"/>
        <end position="204"/>
    </location>
</feature>
<proteinExistence type="predicted"/>
<dbReference type="RefSeq" id="XP_002112987.1">
    <property type="nucleotide sequence ID" value="XM_002112951.1"/>
</dbReference>
<dbReference type="Pfam" id="PF02181">
    <property type="entry name" value="FH2"/>
    <property type="match status" value="1"/>
</dbReference>
<dbReference type="InterPro" id="IPR011989">
    <property type="entry name" value="ARM-like"/>
</dbReference>
<evidence type="ECO:0000259" key="1">
    <source>
        <dbReference type="SMART" id="SM00498"/>
    </source>
</evidence>
<feature type="domain" description="FH2" evidence="1">
    <location>
        <begin position="299"/>
        <end position="759"/>
    </location>
</feature>
<evidence type="ECO:0000313" key="4">
    <source>
        <dbReference type="Proteomes" id="UP000009022"/>
    </source>
</evidence>
<dbReference type="SUPFAM" id="SSF101447">
    <property type="entry name" value="Formin homology 2 domain (FH2 domain)"/>
    <property type="match status" value="1"/>
</dbReference>
<evidence type="ECO:0000259" key="2">
    <source>
        <dbReference type="SMART" id="SM01139"/>
    </source>
</evidence>
<evidence type="ECO:0000313" key="3">
    <source>
        <dbReference type="EMBL" id="EDV25097.1"/>
    </source>
</evidence>
<dbReference type="InterPro" id="IPR042201">
    <property type="entry name" value="FH2_Formin_sf"/>
</dbReference>
<dbReference type="AlphaFoldDB" id="B3RW95"/>
<dbReference type="EMBL" id="DS985245">
    <property type="protein sequence ID" value="EDV25097.1"/>
    <property type="molecule type" value="Genomic_DNA"/>
</dbReference>
<dbReference type="eggNOG" id="KOG1922">
    <property type="taxonomic scope" value="Eukaryota"/>
</dbReference>
<dbReference type="OrthoDB" id="26518at2759"/>